<proteinExistence type="predicted"/>
<organism evidence="1 2">
    <name type="scientific">Diphasiastrum complanatum</name>
    <name type="common">Issler's clubmoss</name>
    <name type="synonym">Lycopodium complanatum</name>
    <dbReference type="NCBI Taxonomy" id="34168"/>
    <lineage>
        <taxon>Eukaryota</taxon>
        <taxon>Viridiplantae</taxon>
        <taxon>Streptophyta</taxon>
        <taxon>Embryophyta</taxon>
        <taxon>Tracheophyta</taxon>
        <taxon>Lycopodiopsida</taxon>
        <taxon>Lycopodiales</taxon>
        <taxon>Lycopodiaceae</taxon>
        <taxon>Lycopodioideae</taxon>
        <taxon>Diphasiastrum</taxon>
    </lineage>
</organism>
<evidence type="ECO:0000313" key="1">
    <source>
        <dbReference type="EMBL" id="KAJ7541963.1"/>
    </source>
</evidence>
<dbReference type="EMBL" id="CM055101">
    <property type="protein sequence ID" value="KAJ7541963.1"/>
    <property type="molecule type" value="Genomic_DNA"/>
</dbReference>
<name>A0ACC2CIU6_DIPCM</name>
<comment type="caution">
    <text evidence="1">The sequence shown here is derived from an EMBL/GenBank/DDBJ whole genome shotgun (WGS) entry which is preliminary data.</text>
</comment>
<keyword evidence="2" id="KW-1185">Reference proteome</keyword>
<protein>
    <submittedName>
        <fullName evidence="1">Uncharacterized protein</fullName>
    </submittedName>
</protein>
<gene>
    <name evidence="1" type="ORF">O6H91_10G083200</name>
</gene>
<reference evidence="2" key="1">
    <citation type="journal article" date="2024" name="Proc. Natl. Acad. Sci. U.S.A.">
        <title>Extraordinary preservation of gene collinearity over three hundred million years revealed in homosporous lycophytes.</title>
        <authorList>
            <person name="Li C."/>
            <person name="Wickell D."/>
            <person name="Kuo L.Y."/>
            <person name="Chen X."/>
            <person name="Nie B."/>
            <person name="Liao X."/>
            <person name="Peng D."/>
            <person name="Ji J."/>
            <person name="Jenkins J."/>
            <person name="Williams M."/>
            <person name="Shu S."/>
            <person name="Plott C."/>
            <person name="Barry K."/>
            <person name="Rajasekar S."/>
            <person name="Grimwood J."/>
            <person name="Han X."/>
            <person name="Sun S."/>
            <person name="Hou Z."/>
            <person name="He W."/>
            <person name="Dai G."/>
            <person name="Sun C."/>
            <person name="Schmutz J."/>
            <person name="Leebens-Mack J.H."/>
            <person name="Li F.W."/>
            <person name="Wang L."/>
        </authorList>
    </citation>
    <scope>NUCLEOTIDE SEQUENCE [LARGE SCALE GENOMIC DNA]</scope>
    <source>
        <strain evidence="2">cv. PW_Plant_1</strain>
    </source>
</reference>
<dbReference type="Proteomes" id="UP001162992">
    <property type="component" value="Chromosome 10"/>
</dbReference>
<evidence type="ECO:0000313" key="2">
    <source>
        <dbReference type="Proteomes" id="UP001162992"/>
    </source>
</evidence>
<accession>A0ACC2CIU6</accession>
<sequence>MGPQSRGCARCSIDGWEWRAWARKARYMDRFRTQIAASIFPQQVERAKIQSHANGVCESLRSARTNRAKLRKLAVAAKDSDLKISLLKSRKKRLKLQRSKIHDWGLLALEPIDAEDFIIEYIGEIIRTKISDVRELQYEKMGVGSSYLFRIDDEHVIDATVRGGLARFINHSCEPNCYTKIITVEGQKRVFVYAKKSITIGQELTYDYKFPLEEKKIPCLCGSKRCRGSLN</sequence>